<keyword evidence="1" id="KW-0539">Nucleus</keyword>
<evidence type="ECO:0000313" key="5">
    <source>
        <dbReference type="Proteomes" id="UP000018001"/>
    </source>
</evidence>
<dbReference type="InterPro" id="IPR029069">
    <property type="entry name" value="HotDog_dom_sf"/>
</dbReference>
<comment type="caution">
    <text evidence="4">The sequence shown here is derived from an EMBL/GenBank/DDBJ whole genome shotgun (WGS) entry which is preliminary data.</text>
</comment>
<dbReference type="Pfam" id="PF04082">
    <property type="entry name" value="Fungal_trans"/>
    <property type="match status" value="1"/>
</dbReference>
<dbReference type="FunFam" id="3.10.129.10:FF:000103">
    <property type="entry name" value="WGS project CABT00000000 data, contig 2.1"/>
    <property type="match status" value="1"/>
</dbReference>
<feature type="domain" description="Xylanolytic transcriptional activator regulatory" evidence="3">
    <location>
        <begin position="666"/>
        <end position="740"/>
    </location>
</feature>
<gene>
    <name evidence="4" type="ORF">PVAR5_2092</name>
</gene>
<dbReference type="EMBL" id="BAUL01000058">
    <property type="protein sequence ID" value="GAD93481.1"/>
    <property type="molecule type" value="Genomic_DNA"/>
</dbReference>
<reference evidence="5" key="1">
    <citation type="journal article" date="2014" name="Genome Announc.">
        <title>Draft genome sequence of the formaldehyde-resistant fungus Byssochlamys spectabilis No. 5 (anamorph Paecilomyces variotii No. 5) (NBRC109023).</title>
        <authorList>
            <person name="Oka T."/>
            <person name="Ekino K."/>
            <person name="Fukuda K."/>
            <person name="Nomura Y."/>
        </authorList>
    </citation>
    <scope>NUCLEOTIDE SEQUENCE [LARGE SCALE GENOMIC DNA]</scope>
    <source>
        <strain evidence="5">No. 5 / NBRC 109023</strain>
    </source>
</reference>
<dbReference type="InParanoid" id="V5FUU7"/>
<evidence type="ECO:0000259" key="3">
    <source>
        <dbReference type="SMART" id="SM00906"/>
    </source>
</evidence>
<dbReference type="HOGENOM" id="CLU_007426_1_0_1"/>
<name>V5FUU7_BYSSN</name>
<keyword evidence="5" id="KW-1185">Reference proteome</keyword>
<feature type="compositionally biased region" description="Polar residues" evidence="2">
    <location>
        <begin position="982"/>
        <end position="994"/>
    </location>
</feature>
<dbReference type="SUPFAM" id="SSF54637">
    <property type="entry name" value="Thioesterase/thiol ester dehydrase-isomerase"/>
    <property type="match status" value="1"/>
</dbReference>
<dbReference type="AlphaFoldDB" id="V5FUU7"/>
<dbReference type="InterPro" id="IPR007219">
    <property type="entry name" value="XnlR_reg_dom"/>
</dbReference>
<dbReference type="Proteomes" id="UP000018001">
    <property type="component" value="Unassembled WGS sequence"/>
</dbReference>
<feature type="region of interest" description="Disordered" evidence="2">
    <location>
        <begin position="977"/>
        <end position="1015"/>
    </location>
</feature>
<dbReference type="PANTHER" id="PTHR28152:SF2">
    <property type="entry name" value="N-TERMINAL OF MAOC-LIKE DEHYDRATASE DOMAIN-CONTAINING PROTEIN"/>
    <property type="match status" value="1"/>
</dbReference>
<feature type="region of interest" description="Disordered" evidence="2">
    <location>
        <begin position="212"/>
        <end position="244"/>
    </location>
</feature>
<protein>
    <submittedName>
        <fullName evidence="4">Fungal specific transcription factor, putative</fullName>
    </submittedName>
</protein>
<dbReference type="GO" id="GO:0005739">
    <property type="term" value="C:mitochondrion"/>
    <property type="evidence" value="ECO:0007669"/>
    <property type="project" value="TreeGrafter"/>
</dbReference>
<dbReference type="InterPro" id="IPR052741">
    <property type="entry name" value="Mitochondrial_HTD2"/>
</dbReference>
<organism evidence="4 5">
    <name type="scientific">Byssochlamys spectabilis (strain No. 5 / NBRC 109023)</name>
    <name type="common">Paecilomyces variotii</name>
    <dbReference type="NCBI Taxonomy" id="1356009"/>
    <lineage>
        <taxon>Eukaryota</taxon>
        <taxon>Fungi</taxon>
        <taxon>Dikarya</taxon>
        <taxon>Ascomycota</taxon>
        <taxon>Pezizomycotina</taxon>
        <taxon>Eurotiomycetes</taxon>
        <taxon>Eurotiomycetidae</taxon>
        <taxon>Eurotiales</taxon>
        <taxon>Thermoascaceae</taxon>
        <taxon>Paecilomyces</taxon>
    </lineage>
</organism>
<dbReference type="GO" id="GO:0008270">
    <property type="term" value="F:zinc ion binding"/>
    <property type="evidence" value="ECO:0007669"/>
    <property type="project" value="InterPro"/>
</dbReference>
<dbReference type="GO" id="GO:0006351">
    <property type="term" value="P:DNA-templated transcription"/>
    <property type="evidence" value="ECO:0007669"/>
    <property type="project" value="InterPro"/>
</dbReference>
<sequence length="1099" mass="123377">MATKSSTMARTIHLSRFSSRPARHFSNASIFHSSTSDSPSAASVSSSFLSKFTSLGPQTRTQILDANQLQLLSLTLDRPTLYADSPHLSNAAPPPAGTPLPPGYHLVYFTPAFLEGELGADGTDRSYNPQSPFTRRMWAGGEVRWPRKDGGVLNPLRVGQEVRETTKVLSAEPKVVRKTGEEMVVVGVEKTFENEDGVAVVDRRNWVFRKALPTDGPKHNPPQPCIGISPPQSPPEPSSPTAKMHARSLKQTPVTLFRFSALTFNGHKIHYSLPWAREVEGHKSIVVHGPLNLISILDFWRDVRSEGQDGKLDESSLVPESISYRATSPLYADEEYRIFLEEDGKNGKVQIYSPTGDVAMKAEIKAFQFCRGDIGACTYVGRGPKGRGAHPQTNPAHIQNRLHHLENLVLSFAQQKRLEGQDVMTPPAPQLSMPQEFSAGLNGVQYTGANTALSVESPDEKKELGDSPGRLLVEDVGTSYLDAAHWRAILEEINDVKDYIKEEDEESEESVAEPDFAEPEGPVLLLGFNNPMSLEDLIDYMPPKRLVDRLVSRSLNSRYPSIIMIHQPTFRKEYEKFWLDPHAVSVNWLALLYTIMALAVAIFHRSNEPLPELLRGNRDALNLYKKCAARCLVLSNYTKPGRYKVEALMLYSSAELLTDGDPHYSVCYILGITTKLAMRMGYHRDSKHFPKISAFEGEIRRRVWSFICQLDSLTSNQVGLPKTVQHWQFDTEVPHNLLDEDFDEDSPELPPSRSENEYTPALYTICKGRLMSVFGDISDLAHSRESASYDKVLELDKRLEEAFATIPPPLRIRTFGESITDSAELIMRRHTLVFVWNKARVVLHRKYLTKDRSNPRYSYSRWTCLNSSKEILRRQADIYNEVQPSGQLYETRWFIGSLQVHDFILAAMIICLELVRDDAPRTETASSDQGFALTLKEKEDLLRTLEMSQDSFKLCIPWSKDARKAYEAVSVMLKRAKKGQPRNRTVNGTFSMTPSSNGSSAAGVSSTPSISGGVPLPRDVPCRPESINIPPQSSLPSVMPTHESEIDWTQQLSADSIGVLENMLDTPSNIDWGLWDDQMQGIEREHMNYMWDDPASGFH</sequence>
<dbReference type="GO" id="GO:0019171">
    <property type="term" value="F:(3R)-hydroxyacyl-[acyl-carrier-protein] dehydratase activity"/>
    <property type="evidence" value="ECO:0007669"/>
    <property type="project" value="TreeGrafter"/>
</dbReference>
<feature type="compositionally biased region" description="Low complexity" evidence="2">
    <location>
        <begin position="995"/>
        <end position="1006"/>
    </location>
</feature>
<dbReference type="GO" id="GO:0003677">
    <property type="term" value="F:DNA binding"/>
    <property type="evidence" value="ECO:0007669"/>
    <property type="project" value="InterPro"/>
</dbReference>
<proteinExistence type="predicted"/>
<dbReference type="SMART" id="SM00906">
    <property type="entry name" value="Fungal_trans"/>
    <property type="match status" value="1"/>
</dbReference>
<dbReference type="CDD" id="cd12148">
    <property type="entry name" value="fungal_TF_MHR"/>
    <property type="match status" value="1"/>
</dbReference>
<evidence type="ECO:0000256" key="2">
    <source>
        <dbReference type="SAM" id="MobiDB-lite"/>
    </source>
</evidence>
<dbReference type="OrthoDB" id="5431381at2759"/>
<evidence type="ECO:0000313" key="4">
    <source>
        <dbReference type="EMBL" id="GAD93481.1"/>
    </source>
</evidence>
<dbReference type="eggNOG" id="ENOG502S5QU">
    <property type="taxonomic scope" value="Eukaryota"/>
</dbReference>
<dbReference type="PANTHER" id="PTHR28152">
    <property type="entry name" value="HYDROXYACYL-THIOESTER DEHYDRATASE TYPE 2, MITOCHONDRIAL"/>
    <property type="match status" value="1"/>
</dbReference>
<evidence type="ECO:0000256" key="1">
    <source>
        <dbReference type="ARBA" id="ARBA00023242"/>
    </source>
</evidence>
<accession>V5FUU7</accession>
<dbReference type="Gene3D" id="3.10.129.10">
    <property type="entry name" value="Hotdog Thioesterase"/>
    <property type="match status" value="1"/>
</dbReference>